<feature type="region of interest" description="Disordered" evidence="1">
    <location>
        <begin position="77"/>
        <end position="99"/>
    </location>
</feature>
<feature type="compositionally biased region" description="Basic and acidic residues" evidence="1">
    <location>
        <begin position="1"/>
        <end position="16"/>
    </location>
</feature>
<proteinExistence type="predicted"/>
<gene>
    <name evidence="2" type="ORF">Cgig2_004464</name>
</gene>
<keyword evidence="3" id="KW-1185">Reference proteome</keyword>
<reference evidence="2" key="1">
    <citation type="submission" date="2022-04" db="EMBL/GenBank/DDBJ databases">
        <title>Carnegiea gigantea Genome sequencing and assembly v2.</title>
        <authorList>
            <person name="Copetti D."/>
            <person name="Sanderson M.J."/>
            <person name="Burquez A."/>
            <person name="Wojciechowski M.F."/>
        </authorList>
    </citation>
    <scope>NUCLEOTIDE SEQUENCE</scope>
    <source>
        <strain evidence="2">SGP5-SGP5p</strain>
        <tissue evidence="2">Aerial part</tissue>
    </source>
</reference>
<feature type="region of interest" description="Disordered" evidence="1">
    <location>
        <begin position="1"/>
        <end position="23"/>
    </location>
</feature>
<sequence length="230" mass="25055">MVSLVREKRRDVKESKGTPLAGLWSKSKSKSATLPILMVGGNQLAQLVKMMKKIQTTLDESEKKKALMTTTLQTLIRDTPPKTPKTYKGNYYNRDKKDNGATNKEVHALDTAPNTPLLTPCILKHWNACSLKAPSLKTLSGQAWIFGSSATVTAKVGIRQVSGPSAARFEFLTSATVMAKVGRSQVSRPSVTRLRFPISATITAKFSGRGQVSGPIAINLGFVYHRPLSL</sequence>
<name>A0A9Q1QGR1_9CARY</name>
<dbReference type="AlphaFoldDB" id="A0A9Q1QGR1"/>
<organism evidence="2 3">
    <name type="scientific">Carnegiea gigantea</name>
    <dbReference type="NCBI Taxonomy" id="171969"/>
    <lineage>
        <taxon>Eukaryota</taxon>
        <taxon>Viridiplantae</taxon>
        <taxon>Streptophyta</taxon>
        <taxon>Embryophyta</taxon>
        <taxon>Tracheophyta</taxon>
        <taxon>Spermatophyta</taxon>
        <taxon>Magnoliopsida</taxon>
        <taxon>eudicotyledons</taxon>
        <taxon>Gunneridae</taxon>
        <taxon>Pentapetalae</taxon>
        <taxon>Caryophyllales</taxon>
        <taxon>Cactineae</taxon>
        <taxon>Cactaceae</taxon>
        <taxon>Cactoideae</taxon>
        <taxon>Echinocereeae</taxon>
        <taxon>Carnegiea</taxon>
    </lineage>
</organism>
<comment type="caution">
    <text evidence="2">The sequence shown here is derived from an EMBL/GenBank/DDBJ whole genome shotgun (WGS) entry which is preliminary data.</text>
</comment>
<dbReference type="EMBL" id="JAKOGI010000152">
    <property type="protein sequence ID" value="KAJ8441853.1"/>
    <property type="molecule type" value="Genomic_DNA"/>
</dbReference>
<evidence type="ECO:0000313" key="2">
    <source>
        <dbReference type="EMBL" id="KAJ8441853.1"/>
    </source>
</evidence>
<accession>A0A9Q1QGR1</accession>
<evidence type="ECO:0000313" key="3">
    <source>
        <dbReference type="Proteomes" id="UP001153076"/>
    </source>
</evidence>
<dbReference type="Proteomes" id="UP001153076">
    <property type="component" value="Unassembled WGS sequence"/>
</dbReference>
<protein>
    <submittedName>
        <fullName evidence="2">Uncharacterized protein</fullName>
    </submittedName>
</protein>
<evidence type="ECO:0000256" key="1">
    <source>
        <dbReference type="SAM" id="MobiDB-lite"/>
    </source>
</evidence>